<name>A0A9E7FBS7_9LILI</name>
<evidence type="ECO:0000313" key="2">
    <source>
        <dbReference type="EMBL" id="URD93715.1"/>
    </source>
</evidence>
<dbReference type="AlphaFoldDB" id="A0A9E7FBS7"/>
<accession>A0A9E7FBS7</accession>
<proteinExistence type="predicted"/>
<reference evidence="2" key="1">
    <citation type="submission" date="2022-05" db="EMBL/GenBank/DDBJ databases">
        <title>The Musa troglodytarum L. genome provides insights into the mechanism of non-climacteric behaviour and enrichment of carotenoids.</title>
        <authorList>
            <person name="Wang J."/>
        </authorList>
    </citation>
    <scope>NUCLEOTIDE SEQUENCE</scope>
    <source>
        <tissue evidence="2">Leaf</tissue>
    </source>
</reference>
<sequence length="141" mass="15504">MRESSRSPLLLISERALGGDRGLPCSSFCSRNRQLQLSPASPLASTSLAALPPLSGGVPSSSFSLGIDYTTNRFFKIDSLPTINKTQRRPQPHKEKALNCPRRYWTRVERSGTSLRVVDQERTKETSSPLLPPNSFSSSPS</sequence>
<evidence type="ECO:0000313" key="3">
    <source>
        <dbReference type="Proteomes" id="UP001055439"/>
    </source>
</evidence>
<protein>
    <submittedName>
        <fullName evidence="2">Uncharacterized protein</fullName>
    </submittedName>
</protein>
<organism evidence="2 3">
    <name type="scientific">Musa troglodytarum</name>
    <name type="common">fe'i banana</name>
    <dbReference type="NCBI Taxonomy" id="320322"/>
    <lineage>
        <taxon>Eukaryota</taxon>
        <taxon>Viridiplantae</taxon>
        <taxon>Streptophyta</taxon>
        <taxon>Embryophyta</taxon>
        <taxon>Tracheophyta</taxon>
        <taxon>Spermatophyta</taxon>
        <taxon>Magnoliopsida</taxon>
        <taxon>Liliopsida</taxon>
        <taxon>Zingiberales</taxon>
        <taxon>Musaceae</taxon>
        <taxon>Musa</taxon>
    </lineage>
</organism>
<feature type="compositionally biased region" description="Low complexity" evidence="1">
    <location>
        <begin position="127"/>
        <end position="141"/>
    </location>
</feature>
<dbReference type="EMBL" id="CP097505">
    <property type="protein sequence ID" value="URD93715.1"/>
    <property type="molecule type" value="Genomic_DNA"/>
</dbReference>
<evidence type="ECO:0000256" key="1">
    <source>
        <dbReference type="SAM" id="MobiDB-lite"/>
    </source>
</evidence>
<keyword evidence="3" id="KW-1185">Reference proteome</keyword>
<feature type="region of interest" description="Disordered" evidence="1">
    <location>
        <begin position="115"/>
        <end position="141"/>
    </location>
</feature>
<gene>
    <name evidence="2" type="ORF">MUK42_29650</name>
</gene>
<dbReference type="Proteomes" id="UP001055439">
    <property type="component" value="Chromosome 3"/>
</dbReference>